<dbReference type="Pfam" id="PF00071">
    <property type="entry name" value="Ras"/>
    <property type="match status" value="1"/>
</dbReference>
<evidence type="ECO:0000313" key="4">
    <source>
        <dbReference type="Proteomes" id="UP001235939"/>
    </source>
</evidence>
<evidence type="ECO:0000256" key="1">
    <source>
        <dbReference type="ARBA" id="ARBA00006270"/>
    </source>
</evidence>
<comment type="similarity">
    <text evidence="1">Belongs to the small GTPase superfamily. Rab family.</text>
</comment>
<dbReference type="SMART" id="SM00175">
    <property type="entry name" value="RAB"/>
    <property type="match status" value="1"/>
</dbReference>
<dbReference type="Pfam" id="PF08477">
    <property type="entry name" value="Roc"/>
    <property type="match status" value="1"/>
</dbReference>
<dbReference type="Gene3D" id="3.40.50.300">
    <property type="entry name" value="P-loop containing nucleotide triphosphate hydrolases"/>
    <property type="match status" value="1"/>
</dbReference>
<dbReference type="InterPro" id="IPR001806">
    <property type="entry name" value="Small_GTPase"/>
</dbReference>
<protein>
    <submittedName>
        <fullName evidence="3">RABL2B</fullName>
    </submittedName>
</protein>
<dbReference type="Proteomes" id="UP001235939">
    <property type="component" value="Chromosome 06"/>
</dbReference>
<name>A0ABY6KIK6_9ARAC</name>
<gene>
    <name evidence="3" type="ORF">LAZ67_6000417</name>
</gene>
<reference evidence="3 4" key="1">
    <citation type="submission" date="2022-01" db="EMBL/GenBank/DDBJ databases">
        <title>A chromosomal length assembly of Cordylochernes scorpioides.</title>
        <authorList>
            <person name="Zeh D."/>
            <person name="Zeh J."/>
        </authorList>
    </citation>
    <scope>NUCLEOTIDE SEQUENCE [LARGE SCALE GENOMIC DNA]</scope>
    <source>
        <strain evidence="3">IN4F17</strain>
        <tissue evidence="3">Whole Body</tissue>
    </source>
</reference>
<organism evidence="3 4">
    <name type="scientific">Cordylochernes scorpioides</name>
    <dbReference type="NCBI Taxonomy" id="51811"/>
    <lineage>
        <taxon>Eukaryota</taxon>
        <taxon>Metazoa</taxon>
        <taxon>Ecdysozoa</taxon>
        <taxon>Arthropoda</taxon>
        <taxon>Chelicerata</taxon>
        <taxon>Arachnida</taxon>
        <taxon>Pseudoscorpiones</taxon>
        <taxon>Cheliferoidea</taxon>
        <taxon>Chernetidae</taxon>
        <taxon>Cordylochernes</taxon>
    </lineage>
</organism>
<keyword evidence="2" id="KW-0547">Nucleotide-binding</keyword>
<accession>A0ABY6KIK6</accession>
<dbReference type="PANTHER" id="PTHR47978">
    <property type="match status" value="1"/>
</dbReference>
<dbReference type="EMBL" id="CP092868">
    <property type="protein sequence ID" value="UYV68676.1"/>
    <property type="molecule type" value="Genomic_DNA"/>
</dbReference>
<evidence type="ECO:0000313" key="3">
    <source>
        <dbReference type="EMBL" id="UYV68676.1"/>
    </source>
</evidence>
<keyword evidence="4" id="KW-1185">Reference proteome</keyword>
<sequence>MGSPSPWLISSVTLCRGSLYLVSLYLLSILFVEAVLSDFWDTAGQERFNSLHPSYYHQAHACVLAILPLSNCALIRDSSCQNVQLHGVTQVFDVTRKVTYKNLSRWYSELRASRPEIPCLCAANKIDVARSIRAVTLGTNCAVNLEVTKRSFQFPEKYNIPLYYVSASDGTNVVKVSLSSSLPTPLLSDDQRHQRLSTSLSFVNECVYIYTPDVLQYMWWYQMFRDAIEKAVEYKKNPTDFVDEVYGELELVTSIGNTHSL</sequence>
<evidence type="ECO:0000256" key="2">
    <source>
        <dbReference type="ARBA" id="ARBA00022741"/>
    </source>
</evidence>
<dbReference type="SUPFAM" id="SSF52540">
    <property type="entry name" value="P-loop containing nucleoside triphosphate hydrolases"/>
    <property type="match status" value="1"/>
</dbReference>
<dbReference type="InterPro" id="IPR027417">
    <property type="entry name" value="P-loop_NTPase"/>
</dbReference>
<proteinExistence type="inferred from homology"/>